<dbReference type="Gene3D" id="2.60.40.790">
    <property type="match status" value="1"/>
</dbReference>
<comment type="subcellular location">
    <subcellularLocation>
        <location evidence="1">Cell membrane</location>
        <topology evidence="1">Single-pass membrane protein</topology>
    </subcellularLocation>
</comment>
<organism evidence="8 9">
    <name type="scientific">Vigna unguiculata</name>
    <name type="common">Cowpea</name>
    <dbReference type="NCBI Taxonomy" id="3917"/>
    <lineage>
        <taxon>Eukaryota</taxon>
        <taxon>Viridiplantae</taxon>
        <taxon>Streptophyta</taxon>
        <taxon>Embryophyta</taxon>
        <taxon>Tracheophyta</taxon>
        <taxon>Spermatophyta</taxon>
        <taxon>Magnoliopsida</taxon>
        <taxon>eudicotyledons</taxon>
        <taxon>Gunneridae</taxon>
        <taxon>Pentapetalae</taxon>
        <taxon>rosids</taxon>
        <taxon>fabids</taxon>
        <taxon>Fabales</taxon>
        <taxon>Fabaceae</taxon>
        <taxon>Papilionoideae</taxon>
        <taxon>50 kb inversion clade</taxon>
        <taxon>NPAAA clade</taxon>
        <taxon>indigoferoid/millettioid clade</taxon>
        <taxon>Phaseoleae</taxon>
        <taxon>Vigna</taxon>
    </lineage>
</organism>
<keyword evidence="6" id="KW-0812">Transmembrane</keyword>
<keyword evidence="9" id="KW-1185">Reference proteome</keyword>
<dbReference type="InterPro" id="IPR002068">
    <property type="entry name" value="A-crystallin/Hsp20_dom"/>
</dbReference>
<comment type="similarity">
    <text evidence="4 5">Belongs to the small heat shock protein (HSP20) family.</text>
</comment>
<dbReference type="AlphaFoldDB" id="A0A4D6LUX0"/>
<keyword evidence="6" id="KW-0472">Membrane</keyword>
<evidence type="ECO:0000313" key="9">
    <source>
        <dbReference type="Proteomes" id="UP000501690"/>
    </source>
</evidence>
<dbReference type="InterPro" id="IPR008978">
    <property type="entry name" value="HSP20-like_chaperone"/>
</dbReference>
<keyword evidence="3" id="KW-0611">Plant defense</keyword>
<evidence type="ECO:0000259" key="7">
    <source>
        <dbReference type="PROSITE" id="PS01031"/>
    </source>
</evidence>
<dbReference type="GO" id="GO:0006952">
    <property type="term" value="P:defense response"/>
    <property type="evidence" value="ECO:0007669"/>
    <property type="project" value="UniProtKB-KW"/>
</dbReference>
<evidence type="ECO:0000256" key="3">
    <source>
        <dbReference type="ARBA" id="ARBA00022821"/>
    </source>
</evidence>
<name>A0A4D6LUX0_VIGUN</name>
<evidence type="ECO:0000313" key="8">
    <source>
        <dbReference type="EMBL" id="QCD92427.1"/>
    </source>
</evidence>
<accession>A0A4D6LUX0</accession>
<evidence type="ECO:0000256" key="1">
    <source>
        <dbReference type="ARBA" id="ARBA00004162"/>
    </source>
</evidence>
<dbReference type="EMBL" id="CP039349">
    <property type="protein sequence ID" value="QCD92427.1"/>
    <property type="molecule type" value="Genomic_DNA"/>
</dbReference>
<protein>
    <submittedName>
        <fullName evidence="8">HSP20 family protein</fullName>
    </submittedName>
</protein>
<dbReference type="PANTHER" id="PTHR43670:SF118">
    <property type="entry name" value="HSP20_ALPHA CRYSTALLIN FAMILY PROTEIN"/>
    <property type="match status" value="1"/>
</dbReference>
<feature type="transmembrane region" description="Helical" evidence="6">
    <location>
        <begin position="121"/>
        <end position="139"/>
    </location>
</feature>
<evidence type="ECO:0000256" key="6">
    <source>
        <dbReference type="SAM" id="Phobius"/>
    </source>
</evidence>
<evidence type="ECO:0000256" key="4">
    <source>
        <dbReference type="PROSITE-ProRule" id="PRU00285"/>
    </source>
</evidence>
<feature type="domain" description="SHSP" evidence="7">
    <location>
        <begin position="11"/>
        <end position="125"/>
    </location>
</feature>
<evidence type="ECO:0000256" key="2">
    <source>
        <dbReference type="ARBA" id="ARBA00022475"/>
    </source>
</evidence>
<gene>
    <name evidence="8" type="ORF">DEO72_LG5g490</name>
</gene>
<dbReference type="GO" id="GO:0005886">
    <property type="term" value="C:plasma membrane"/>
    <property type="evidence" value="ECO:0007669"/>
    <property type="project" value="UniProtKB-SubCell"/>
</dbReference>
<keyword evidence="2" id="KW-1003">Cell membrane</keyword>
<dbReference type="GO" id="GO:0034605">
    <property type="term" value="P:cellular response to heat"/>
    <property type="evidence" value="ECO:0007669"/>
    <property type="project" value="TreeGrafter"/>
</dbReference>
<dbReference type="SUPFAM" id="SSF49764">
    <property type="entry name" value="HSP20-like chaperones"/>
    <property type="match status" value="1"/>
</dbReference>
<proteinExistence type="inferred from homology"/>
<evidence type="ECO:0000256" key="5">
    <source>
        <dbReference type="RuleBase" id="RU003616"/>
    </source>
</evidence>
<reference evidence="8 9" key="1">
    <citation type="submission" date="2019-04" db="EMBL/GenBank/DDBJ databases">
        <title>An improved genome assembly and genetic linkage map for asparagus bean, Vigna unguiculata ssp. sesquipedialis.</title>
        <authorList>
            <person name="Xia Q."/>
            <person name="Zhang R."/>
            <person name="Dong Y."/>
        </authorList>
    </citation>
    <scope>NUCLEOTIDE SEQUENCE [LARGE SCALE GENOMIC DNA]</scope>
    <source>
        <tissue evidence="8">Leaf</tissue>
    </source>
</reference>
<dbReference type="PROSITE" id="PS01031">
    <property type="entry name" value="SHSP"/>
    <property type="match status" value="1"/>
</dbReference>
<dbReference type="CDD" id="cd06464">
    <property type="entry name" value="ACD_sHsps-like"/>
    <property type="match status" value="1"/>
</dbReference>
<dbReference type="PANTHER" id="PTHR43670">
    <property type="entry name" value="HEAT SHOCK PROTEIN 26"/>
    <property type="match status" value="1"/>
</dbReference>
<keyword evidence="6" id="KW-1133">Transmembrane helix</keyword>
<dbReference type="Pfam" id="PF00011">
    <property type="entry name" value="HSP20"/>
    <property type="match status" value="1"/>
</dbReference>
<dbReference type="Proteomes" id="UP000501690">
    <property type="component" value="Linkage Group LG5"/>
</dbReference>
<sequence length="323" mass="36852">MEINAAEAATNRSYEDFEPYCKWLTQEGQAILEIHLKGFKKEQLKVETDNWGTVKIYGEKPVNASNNKWCRFHKEIKISIGSDTNAIRAKFSHGLLFIAMPKEAVKELFIYGAETRNRTNAIKVAIGVVFVVALGTYIARRDMYSMLIMHSRGMFAFRMVFCGNEKKYKLCGLSTSLVRPSIKLFKDKRSKAARYRRTILWIVDGSISAENQCLVGHLRLLATAGFIGVAIPAMVVLGYQGHPQFAIAETLQWCAQLELQRIWVNNFGAVRTLRDVVKMCWDATFSSGVTKRLQWDVLHSHGQELQWDVLHSHGQEVDVYKRQ</sequence>